<evidence type="ECO:0000256" key="3">
    <source>
        <dbReference type="ARBA" id="ARBA00022989"/>
    </source>
</evidence>
<feature type="domain" description="CHASE" evidence="6">
    <location>
        <begin position="109"/>
        <end position="246"/>
    </location>
</feature>
<comment type="subcellular location">
    <subcellularLocation>
        <location evidence="1">Membrane</location>
    </subcellularLocation>
</comment>
<dbReference type="PANTHER" id="PTHR46663:SF2">
    <property type="entry name" value="GGDEF DOMAIN-CONTAINING PROTEIN"/>
    <property type="match status" value="1"/>
</dbReference>
<dbReference type="NCBIfam" id="TIGR00254">
    <property type="entry name" value="GGDEF"/>
    <property type="match status" value="1"/>
</dbReference>
<evidence type="ECO:0000256" key="2">
    <source>
        <dbReference type="ARBA" id="ARBA00022692"/>
    </source>
</evidence>
<keyword evidence="10" id="KW-1185">Reference proteome</keyword>
<reference evidence="10" key="1">
    <citation type="submission" date="2015-12" db="EMBL/GenBank/DDBJ databases">
        <title>FDA dAtabase for Regulatory Grade micrObial Sequences (FDA-ARGOS): Supporting development and validation of Infectious Disease Dx tests.</title>
        <authorList>
            <person name="Hoffmann M."/>
            <person name="Allard M."/>
            <person name="Evans P."/>
            <person name="Brown E."/>
            <person name="Tallon L.J."/>
            <person name="Sadzewicz L."/>
            <person name="Sengamalay N."/>
            <person name="Ott S."/>
            <person name="Godinez A."/>
            <person name="Nagaraj S."/>
            <person name="Vyas G."/>
            <person name="Aluvathingal J."/>
            <person name="Nadendla S."/>
            <person name="Geyer C."/>
            <person name="Sichtig H."/>
        </authorList>
    </citation>
    <scope>NUCLEOTIDE SEQUENCE [LARGE SCALE GENOMIC DNA]</scope>
    <source>
        <strain evidence="10">ATCC 33809</strain>
    </source>
</reference>
<accession>A0AAX2LUG6</accession>
<dbReference type="GO" id="GO:0016020">
    <property type="term" value="C:membrane"/>
    <property type="evidence" value="ECO:0007669"/>
    <property type="project" value="UniProtKB-SubCell"/>
</dbReference>
<dbReference type="Pfam" id="PF00990">
    <property type="entry name" value="GGDEF"/>
    <property type="match status" value="1"/>
</dbReference>
<dbReference type="RefSeq" id="WP_020328895.1">
    <property type="nucleotide sequence ID" value="NZ_CABLBX010000013.1"/>
</dbReference>
<evidence type="ECO:0000256" key="5">
    <source>
        <dbReference type="SAM" id="Phobius"/>
    </source>
</evidence>
<dbReference type="EMBL" id="CP014034">
    <property type="protein sequence ID" value="AMF92069.1"/>
    <property type="molecule type" value="Genomic_DNA"/>
</dbReference>
<gene>
    <name evidence="9" type="primary">adrA_6</name>
    <name evidence="8" type="ORF">AL536_00855</name>
    <name evidence="9" type="ORF">NCTC11327_03742</name>
</gene>
<feature type="transmembrane region" description="Helical" evidence="5">
    <location>
        <begin position="267"/>
        <end position="287"/>
    </location>
</feature>
<dbReference type="InterPro" id="IPR000160">
    <property type="entry name" value="GGDEF_dom"/>
</dbReference>
<dbReference type="GO" id="GO:0007165">
    <property type="term" value="P:signal transduction"/>
    <property type="evidence" value="ECO:0007669"/>
    <property type="project" value="UniProtKB-ARBA"/>
</dbReference>
<dbReference type="KEGG" id="vfl:AL536_00855"/>
<dbReference type="Pfam" id="PF03924">
    <property type="entry name" value="CHASE"/>
    <property type="match status" value="1"/>
</dbReference>
<keyword evidence="4 5" id="KW-0472">Membrane</keyword>
<dbReference type="EMBL" id="UHIP01000002">
    <property type="protein sequence ID" value="SUQ26878.1"/>
    <property type="molecule type" value="Genomic_DNA"/>
</dbReference>
<evidence type="ECO:0000313" key="11">
    <source>
        <dbReference type="Proteomes" id="UP000254626"/>
    </source>
</evidence>
<dbReference type="PANTHER" id="PTHR46663">
    <property type="entry name" value="DIGUANYLATE CYCLASE DGCT-RELATED"/>
    <property type="match status" value="1"/>
</dbReference>
<dbReference type="SUPFAM" id="SSF55073">
    <property type="entry name" value="Nucleotide cyclase"/>
    <property type="match status" value="1"/>
</dbReference>
<evidence type="ECO:0000259" key="7">
    <source>
        <dbReference type="PROSITE" id="PS50887"/>
    </source>
</evidence>
<dbReference type="InterPro" id="IPR043128">
    <property type="entry name" value="Rev_trsase/Diguanyl_cyclase"/>
</dbReference>
<evidence type="ECO:0000256" key="1">
    <source>
        <dbReference type="ARBA" id="ARBA00004370"/>
    </source>
</evidence>
<feature type="domain" description="GGDEF" evidence="7">
    <location>
        <begin position="326"/>
        <end position="453"/>
    </location>
</feature>
<evidence type="ECO:0000313" key="9">
    <source>
        <dbReference type="EMBL" id="SUQ26878.1"/>
    </source>
</evidence>
<reference evidence="8" key="2">
    <citation type="submission" date="2018-01" db="EMBL/GenBank/DDBJ databases">
        <title>FDA dAtabase for Regulatory Grade micrObial Sequences (FDA-ARGOS): Supporting development and validation of Infectious Disease Dx tests.</title>
        <authorList>
            <person name="Hoffmann M."/>
            <person name="Allard M."/>
            <person name="Evans P."/>
            <person name="Brown E."/>
            <person name="Tallon L."/>
            <person name="Sadzewicz L."/>
            <person name="Sengamalay N."/>
            <person name="Ott S."/>
            <person name="Godinez A."/>
            <person name="Nagaraj S."/>
            <person name="Vyas G."/>
            <person name="Aluvathingal J."/>
            <person name="Nadendla S."/>
            <person name="Geyer C."/>
            <person name="Sichtig H."/>
        </authorList>
    </citation>
    <scope>NUCLEOTIDE SEQUENCE</scope>
    <source>
        <strain evidence="8">ATCC 33809</strain>
    </source>
</reference>
<dbReference type="InterPro" id="IPR042240">
    <property type="entry name" value="CHASE_sf"/>
</dbReference>
<dbReference type="AlphaFoldDB" id="A0AAX2LUG6"/>
<name>A0AAX2LUG6_VIBFL</name>
<dbReference type="SMART" id="SM01079">
    <property type="entry name" value="CHASE"/>
    <property type="match status" value="1"/>
</dbReference>
<keyword evidence="3 5" id="KW-1133">Transmembrane helix</keyword>
<protein>
    <submittedName>
        <fullName evidence="8 9">Diguanylate cyclase</fullName>
        <ecNumber evidence="9">2.7.7.65</ecNumber>
    </submittedName>
</protein>
<dbReference type="Gene3D" id="3.30.70.270">
    <property type="match status" value="1"/>
</dbReference>
<dbReference type="SMART" id="SM00267">
    <property type="entry name" value="GGDEF"/>
    <property type="match status" value="1"/>
</dbReference>
<organism evidence="9 11">
    <name type="scientific">Vibrio fluvialis</name>
    <dbReference type="NCBI Taxonomy" id="676"/>
    <lineage>
        <taxon>Bacteria</taxon>
        <taxon>Pseudomonadati</taxon>
        <taxon>Pseudomonadota</taxon>
        <taxon>Gammaproteobacteria</taxon>
        <taxon>Vibrionales</taxon>
        <taxon>Vibrionaceae</taxon>
        <taxon>Vibrio</taxon>
    </lineage>
</organism>
<evidence type="ECO:0000256" key="4">
    <source>
        <dbReference type="ARBA" id="ARBA00023136"/>
    </source>
</evidence>
<sequence>MSQTSGKRKSIRVLFFVFILSSIGLIEALNNHQIAYIRDGLQSHAREELSLIRFRLEASILSDIYVANSLSTLVTLRPDSKVRDWNKLANHILREGKHLKVIGLAPNDVISYIFPYDENKAAMGLDYRTVPSQWASIVKARTAKQIFIAGPVNLVQGGRALIVRIPIFTDPPMNQEYWGVCSIVLDWESLFLASGIESFVYTYDFAIRGIDSTGMNGDLFYGKQSTFDNAFAVETVHFPYGSWAIAAAEKHEMLGNVPWYQVNLVRLVGYPVMALLAIAFVVIYRLYRTAHNRAMHDTLTHLPNRRYFMFTMQSFFDHAKKSGNHDSFALLNIDLDKFKLINDTYGHAAGDKVLIACAERLKSVLRGSDVIARIGGDEFLVLLPRIVEEDIKTVVSAIETALCHTPVIYEGHLIDLHISIGHAIYSADIENIDAMLKLADERMYAVKRRQTHR</sequence>
<dbReference type="InterPro" id="IPR052163">
    <property type="entry name" value="DGC-Regulatory_Protein"/>
</dbReference>
<dbReference type="Proteomes" id="UP000057088">
    <property type="component" value="Chromosome 1"/>
</dbReference>
<dbReference type="PROSITE" id="PS50887">
    <property type="entry name" value="GGDEF"/>
    <property type="match status" value="1"/>
</dbReference>
<reference evidence="9 11" key="3">
    <citation type="submission" date="2018-06" db="EMBL/GenBank/DDBJ databases">
        <authorList>
            <consortium name="Pathogen Informatics"/>
            <person name="Doyle S."/>
        </authorList>
    </citation>
    <scope>NUCLEOTIDE SEQUENCE [LARGE SCALE GENOMIC DNA]</scope>
    <source>
        <strain evidence="9 11">NCTC11327</strain>
    </source>
</reference>
<evidence type="ECO:0000259" key="6">
    <source>
        <dbReference type="PROSITE" id="PS50839"/>
    </source>
</evidence>
<dbReference type="InterPro" id="IPR006189">
    <property type="entry name" value="CHASE_dom"/>
</dbReference>
<keyword evidence="9" id="KW-0548">Nucleotidyltransferase</keyword>
<keyword evidence="2 5" id="KW-0812">Transmembrane</keyword>
<dbReference type="PROSITE" id="PS50839">
    <property type="entry name" value="CHASE"/>
    <property type="match status" value="1"/>
</dbReference>
<evidence type="ECO:0000313" key="8">
    <source>
        <dbReference type="EMBL" id="AMF92069.1"/>
    </source>
</evidence>
<dbReference type="Proteomes" id="UP000254626">
    <property type="component" value="Unassembled WGS sequence"/>
</dbReference>
<dbReference type="Gene3D" id="3.30.450.350">
    <property type="entry name" value="CHASE domain"/>
    <property type="match status" value="1"/>
</dbReference>
<dbReference type="EC" id="2.7.7.65" evidence="9"/>
<dbReference type="CDD" id="cd01949">
    <property type="entry name" value="GGDEF"/>
    <property type="match status" value="1"/>
</dbReference>
<keyword evidence="9" id="KW-0808">Transferase</keyword>
<dbReference type="InterPro" id="IPR029787">
    <property type="entry name" value="Nucleotide_cyclase"/>
</dbReference>
<proteinExistence type="predicted"/>
<dbReference type="GeneID" id="29383371"/>
<dbReference type="GO" id="GO:0052621">
    <property type="term" value="F:diguanylate cyclase activity"/>
    <property type="evidence" value="ECO:0007669"/>
    <property type="project" value="UniProtKB-EC"/>
</dbReference>
<evidence type="ECO:0000313" key="10">
    <source>
        <dbReference type="Proteomes" id="UP000057088"/>
    </source>
</evidence>